<sequence length="182" mass="19725">MVTTENVRKVLTDPAPLYAVAGAVDLAAEKLGEVPPLLDKLREEAPERINKVRATDPKIVQERVSRQAKEVQAKLSERLGTVELDLKKLSDSAQDFALRQVGWAAEAAVKAGETYNGLVDRGRGAVRTWRGQAAESTEDLAVALEPEPEPKHDAEERSAAASRKPAAKKTTPRKTVQGKPGE</sequence>
<reference evidence="2 3" key="1">
    <citation type="submission" date="2023-03" db="EMBL/GenBank/DDBJ databases">
        <title>Draft genome sequence of Streptomyces sp. RB6PN23 isolated from peat swamp forest in Thailand.</title>
        <authorList>
            <person name="Klaysubun C."/>
            <person name="Duangmal K."/>
        </authorList>
    </citation>
    <scope>NUCLEOTIDE SEQUENCE [LARGE SCALE GENOMIC DNA]</scope>
    <source>
        <strain evidence="2 3">RB6PN23</strain>
    </source>
</reference>
<evidence type="ECO:0000313" key="3">
    <source>
        <dbReference type="Proteomes" id="UP001216579"/>
    </source>
</evidence>
<organism evidence="2 3">
    <name type="scientific">Streptomyces silvisoli</name>
    <dbReference type="NCBI Taxonomy" id="3034235"/>
    <lineage>
        <taxon>Bacteria</taxon>
        <taxon>Bacillati</taxon>
        <taxon>Actinomycetota</taxon>
        <taxon>Actinomycetes</taxon>
        <taxon>Kitasatosporales</taxon>
        <taxon>Streptomycetaceae</taxon>
        <taxon>Streptomyces</taxon>
    </lineage>
</organism>
<dbReference type="RefSeq" id="WP_276095808.1">
    <property type="nucleotide sequence ID" value="NZ_JARJBC010000020.1"/>
</dbReference>
<feature type="compositionally biased region" description="Basic and acidic residues" evidence="1">
    <location>
        <begin position="148"/>
        <end position="158"/>
    </location>
</feature>
<accession>A0ABT5ZT55</accession>
<gene>
    <name evidence="2" type="ORF">P3G67_26875</name>
</gene>
<name>A0ABT5ZT55_9ACTN</name>
<keyword evidence="3" id="KW-1185">Reference proteome</keyword>
<comment type="caution">
    <text evidence="2">The sequence shown here is derived from an EMBL/GenBank/DDBJ whole genome shotgun (WGS) entry which is preliminary data.</text>
</comment>
<dbReference type="Proteomes" id="UP001216579">
    <property type="component" value="Unassembled WGS sequence"/>
</dbReference>
<proteinExistence type="predicted"/>
<evidence type="ECO:0000313" key="2">
    <source>
        <dbReference type="EMBL" id="MDF3292780.1"/>
    </source>
</evidence>
<dbReference type="EMBL" id="JARJBC010000020">
    <property type="protein sequence ID" value="MDF3292780.1"/>
    <property type="molecule type" value="Genomic_DNA"/>
</dbReference>
<feature type="region of interest" description="Disordered" evidence="1">
    <location>
        <begin position="129"/>
        <end position="182"/>
    </location>
</feature>
<evidence type="ECO:0000256" key="1">
    <source>
        <dbReference type="SAM" id="MobiDB-lite"/>
    </source>
</evidence>
<evidence type="ECO:0008006" key="4">
    <source>
        <dbReference type="Google" id="ProtNLM"/>
    </source>
</evidence>
<protein>
    <recommendedName>
        <fullName evidence="4">Heparin-binding hemagglutinin</fullName>
    </recommendedName>
</protein>